<evidence type="ECO:0000256" key="3">
    <source>
        <dbReference type="PROSITE-ProRule" id="PRU00176"/>
    </source>
</evidence>
<dbReference type="Gene3D" id="4.10.60.10">
    <property type="entry name" value="Zinc finger, CCHC-type"/>
    <property type="match status" value="1"/>
</dbReference>
<keyword evidence="2" id="KW-0863">Zinc-finger</keyword>
<evidence type="ECO:0000259" key="6">
    <source>
        <dbReference type="PROSITE" id="PS50158"/>
    </source>
</evidence>
<feature type="domain" description="RRM" evidence="5">
    <location>
        <begin position="27"/>
        <end position="101"/>
    </location>
</feature>
<reference evidence="7" key="1">
    <citation type="journal article" date="2023" name="Insect Mol. Biol.">
        <title>Genome sequencing provides insights into the evolution of gene families encoding plant cell wall-degrading enzymes in longhorned beetles.</title>
        <authorList>
            <person name="Shin N.R."/>
            <person name="Okamura Y."/>
            <person name="Kirsch R."/>
            <person name="Pauchet Y."/>
        </authorList>
    </citation>
    <scope>NUCLEOTIDE SEQUENCE</scope>
    <source>
        <strain evidence="7">MMC_N1</strain>
    </source>
</reference>
<dbReference type="InterPro" id="IPR001878">
    <property type="entry name" value="Znf_CCHC"/>
</dbReference>
<evidence type="ECO:0000313" key="8">
    <source>
        <dbReference type="Proteomes" id="UP001162164"/>
    </source>
</evidence>
<feature type="compositionally biased region" description="Basic and acidic residues" evidence="4">
    <location>
        <begin position="176"/>
        <end position="189"/>
    </location>
</feature>
<keyword evidence="8" id="KW-1185">Reference proteome</keyword>
<dbReference type="InterPro" id="IPR035979">
    <property type="entry name" value="RBD_domain_sf"/>
</dbReference>
<dbReference type="SUPFAM" id="SSF57756">
    <property type="entry name" value="Retrovirus zinc finger-like domains"/>
    <property type="match status" value="1"/>
</dbReference>
<keyword evidence="2" id="KW-0862">Zinc</keyword>
<dbReference type="SUPFAM" id="SSF54928">
    <property type="entry name" value="RNA-binding domain, RBD"/>
    <property type="match status" value="1"/>
</dbReference>
<sequence>MIEKAEVVADQAYLGRDLEVVAAKSMATDFTSLISETKYADQIWKKFFSPYGALKEVWMTNSTPCFGFAVFKDKKAAAQALKATDGIEVNGCRIHVTYARPRTRGSGRRFYNSNMRCYQCGYSGHFYRDCPEINGGSDKRDRDRFGRSRGYRDRESREYPRERDSARRSHRSGRSSRYEDYRPRRSGGERRRHRY</sequence>
<evidence type="ECO:0000256" key="4">
    <source>
        <dbReference type="SAM" id="MobiDB-lite"/>
    </source>
</evidence>
<gene>
    <name evidence="7" type="ORF">NQ317_003502</name>
</gene>
<dbReference type="InterPro" id="IPR012677">
    <property type="entry name" value="Nucleotide-bd_a/b_plait_sf"/>
</dbReference>
<evidence type="ECO:0000256" key="1">
    <source>
        <dbReference type="ARBA" id="ARBA00022884"/>
    </source>
</evidence>
<dbReference type="InterPro" id="IPR000504">
    <property type="entry name" value="RRM_dom"/>
</dbReference>
<dbReference type="InterPro" id="IPR050907">
    <property type="entry name" value="SRSF"/>
</dbReference>
<dbReference type="Pfam" id="PF00076">
    <property type="entry name" value="RRM_1"/>
    <property type="match status" value="1"/>
</dbReference>
<evidence type="ECO:0000259" key="5">
    <source>
        <dbReference type="PROSITE" id="PS50102"/>
    </source>
</evidence>
<evidence type="ECO:0000256" key="2">
    <source>
        <dbReference type="PROSITE-ProRule" id="PRU00047"/>
    </source>
</evidence>
<proteinExistence type="predicted"/>
<feature type="domain" description="CCHC-type" evidence="6">
    <location>
        <begin position="116"/>
        <end position="132"/>
    </location>
</feature>
<dbReference type="PANTHER" id="PTHR23147">
    <property type="entry name" value="SERINE/ARGININE RICH SPLICING FACTOR"/>
    <property type="match status" value="1"/>
</dbReference>
<dbReference type="Proteomes" id="UP001162164">
    <property type="component" value="Unassembled WGS sequence"/>
</dbReference>
<dbReference type="Gene3D" id="3.30.70.330">
    <property type="match status" value="1"/>
</dbReference>
<feature type="compositionally biased region" description="Basic and acidic residues" evidence="4">
    <location>
        <begin position="137"/>
        <end position="167"/>
    </location>
</feature>
<dbReference type="PROSITE" id="PS50158">
    <property type="entry name" value="ZF_CCHC"/>
    <property type="match status" value="1"/>
</dbReference>
<dbReference type="EMBL" id="JAPWTJ010000039">
    <property type="protein sequence ID" value="KAJ8984355.1"/>
    <property type="molecule type" value="Genomic_DNA"/>
</dbReference>
<protein>
    <submittedName>
        <fullName evidence="7">Uncharacterized protein</fullName>
    </submittedName>
</protein>
<comment type="caution">
    <text evidence="7">The sequence shown here is derived from an EMBL/GenBank/DDBJ whole genome shotgun (WGS) entry which is preliminary data.</text>
</comment>
<keyword evidence="2" id="KW-0479">Metal-binding</keyword>
<keyword evidence="1 3" id="KW-0694">RNA-binding</keyword>
<feature type="region of interest" description="Disordered" evidence="4">
    <location>
        <begin position="137"/>
        <end position="195"/>
    </location>
</feature>
<evidence type="ECO:0000313" key="7">
    <source>
        <dbReference type="EMBL" id="KAJ8984355.1"/>
    </source>
</evidence>
<name>A0ABQ9K167_9CUCU</name>
<organism evidence="7 8">
    <name type="scientific">Molorchus minor</name>
    <dbReference type="NCBI Taxonomy" id="1323400"/>
    <lineage>
        <taxon>Eukaryota</taxon>
        <taxon>Metazoa</taxon>
        <taxon>Ecdysozoa</taxon>
        <taxon>Arthropoda</taxon>
        <taxon>Hexapoda</taxon>
        <taxon>Insecta</taxon>
        <taxon>Pterygota</taxon>
        <taxon>Neoptera</taxon>
        <taxon>Endopterygota</taxon>
        <taxon>Coleoptera</taxon>
        <taxon>Polyphaga</taxon>
        <taxon>Cucujiformia</taxon>
        <taxon>Chrysomeloidea</taxon>
        <taxon>Cerambycidae</taxon>
        <taxon>Lamiinae</taxon>
        <taxon>Monochamini</taxon>
        <taxon>Molorchus</taxon>
    </lineage>
</organism>
<dbReference type="InterPro" id="IPR036875">
    <property type="entry name" value="Znf_CCHC_sf"/>
</dbReference>
<dbReference type="PROSITE" id="PS50102">
    <property type="entry name" value="RRM"/>
    <property type="match status" value="1"/>
</dbReference>
<accession>A0ABQ9K167</accession>